<evidence type="ECO:0000313" key="2">
    <source>
        <dbReference type="EMBL" id="GLT22129.1"/>
    </source>
</evidence>
<organism evidence="2 3">
    <name type="scientific">Zoogloea oryzae</name>
    <dbReference type="NCBI Taxonomy" id="310767"/>
    <lineage>
        <taxon>Bacteria</taxon>
        <taxon>Pseudomonadati</taxon>
        <taxon>Pseudomonadota</taxon>
        <taxon>Betaproteobacteria</taxon>
        <taxon>Rhodocyclales</taxon>
        <taxon>Zoogloeaceae</taxon>
        <taxon>Zoogloea</taxon>
    </lineage>
</organism>
<reference evidence="3" key="1">
    <citation type="journal article" date="2019" name="Int. J. Syst. Evol. Microbiol.">
        <title>The Global Catalogue of Microorganisms (GCM) 10K type strain sequencing project: providing services to taxonomists for standard genome sequencing and annotation.</title>
        <authorList>
            <consortium name="The Broad Institute Genomics Platform"/>
            <consortium name="The Broad Institute Genome Sequencing Center for Infectious Disease"/>
            <person name="Wu L."/>
            <person name="Ma J."/>
        </authorList>
    </citation>
    <scope>NUCLEOTIDE SEQUENCE [LARGE SCALE GENOMIC DNA]</scope>
    <source>
        <strain evidence="3">NBRC 102407</strain>
    </source>
</reference>
<evidence type="ECO:0000313" key="3">
    <source>
        <dbReference type="Proteomes" id="UP001157167"/>
    </source>
</evidence>
<accession>A0ABQ6FAV9</accession>
<feature type="compositionally biased region" description="Basic and acidic residues" evidence="1">
    <location>
        <begin position="40"/>
        <end position="52"/>
    </location>
</feature>
<feature type="region of interest" description="Disordered" evidence="1">
    <location>
        <begin position="1"/>
        <end position="27"/>
    </location>
</feature>
<gene>
    <name evidence="2" type="ORF">GCM10007933_15870</name>
</gene>
<evidence type="ECO:0000256" key="1">
    <source>
        <dbReference type="SAM" id="MobiDB-lite"/>
    </source>
</evidence>
<dbReference type="Proteomes" id="UP001157167">
    <property type="component" value="Unassembled WGS sequence"/>
</dbReference>
<proteinExistence type="predicted"/>
<comment type="caution">
    <text evidence="2">The sequence shown here is derived from an EMBL/GenBank/DDBJ whole genome shotgun (WGS) entry which is preliminary data.</text>
</comment>
<dbReference type="EMBL" id="BSPX01000019">
    <property type="protein sequence ID" value="GLT22129.1"/>
    <property type="molecule type" value="Genomic_DNA"/>
</dbReference>
<protein>
    <submittedName>
        <fullName evidence="2">Uncharacterized protein</fullName>
    </submittedName>
</protein>
<sequence>MKARRPSGEQTGELPIHHDGSIKTVESRCLPGASLPLDIEERGYTMKERDPGSHTQRRGALLGLPCQGTLKGKLEPELILGDTLSGDADQRSAAQAAVEHGSFWPLILMANRAGVP</sequence>
<name>A0ABQ6FAV9_9RHOO</name>
<feature type="region of interest" description="Disordered" evidence="1">
    <location>
        <begin position="40"/>
        <end position="59"/>
    </location>
</feature>
<keyword evidence="3" id="KW-1185">Reference proteome</keyword>